<dbReference type="InterPro" id="IPR007138">
    <property type="entry name" value="ABM_dom"/>
</dbReference>
<feature type="domain" description="ABM" evidence="1">
    <location>
        <begin position="13"/>
        <end position="79"/>
    </location>
</feature>
<dbReference type="Gene3D" id="3.30.70.100">
    <property type="match status" value="1"/>
</dbReference>
<reference evidence="2" key="1">
    <citation type="submission" date="2023-11" db="EMBL/GenBank/DDBJ databases">
        <authorList>
            <person name="De Vega J J."/>
            <person name="De Vega J J."/>
        </authorList>
    </citation>
    <scope>NUCLEOTIDE SEQUENCE</scope>
</reference>
<evidence type="ECO:0000313" key="3">
    <source>
        <dbReference type="Proteomes" id="UP001295794"/>
    </source>
</evidence>
<accession>A0AAD2K4I7</accession>
<dbReference type="EMBL" id="CAVNYO010000424">
    <property type="protein sequence ID" value="CAK5278694.1"/>
    <property type="molecule type" value="Genomic_DNA"/>
</dbReference>
<dbReference type="SUPFAM" id="SSF54909">
    <property type="entry name" value="Dimeric alpha+beta barrel"/>
    <property type="match status" value="1"/>
</dbReference>
<organism evidence="2 3">
    <name type="scientific">Mycena citricolor</name>
    <dbReference type="NCBI Taxonomy" id="2018698"/>
    <lineage>
        <taxon>Eukaryota</taxon>
        <taxon>Fungi</taxon>
        <taxon>Dikarya</taxon>
        <taxon>Basidiomycota</taxon>
        <taxon>Agaricomycotina</taxon>
        <taxon>Agaricomycetes</taxon>
        <taxon>Agaricomycetidae</taxon>
        <taxon>Agaricales</taxon>
        <taxon>Marasmiineae</taxon>
        <taxon>Mycenaceae</taxon>
        <taxon>Mycena</taxon>
    </lineage>
</organism>
<keyword evidence="3" id="KW-1185">Reference proteome</keyword>
<dbReference type="AlphaFoldDB" id="A0AAD2K4I7"/>
<protein>
    <recommendedName>
        <fullName evidence="1">ABM domain-containing protein</fullName>
    </recommendedName>
</protein>
<dbReference type="InterPro" id="IPR011008">
    <property type="entry name" value="Dimeric_a/b-barrel"/>
</dbReference>
<dbReference type="Proteomes" id="UP001295794">
    <property type="component" value="Unassembled WGS sequence"/>
</dbReference>
<evidence type="ECO:0000259" key="1">
    <source>
        <dbReference type="Pfam" id="PF03992"/>
    </source>
</evidence>
<dbReference type="Pfam" id="PF03992">
    <property type="entry name" value="ABM"/>
    <property type="match status" value="1"/>
</dbReference>
<gene>
    <name evidence="2" type="ORF">MYCIT1_LOCUS28199</name>
</gene>
<sequence length="167" mass="17802">MDSSPAELQIDIVITSSFSTKPGMGDEMETLLGKILAHVKQNEPGTLECSIARNGSTESFVTWERFKDTDALKVHSQSPFLAELMNSGLLEKIEPQAGIQISPSKGLPQIGSSGTLEVAGPSAAGRVSLLEGGSEDERMRAIEEEQCQAANKANLAFLIQTQNLQGA</sequence>
<name>A0AAD2K4I7_9AGAR</name>
<proteinExistence type="predicted"/>
<comment type="caution">
    <text evidence="2">The sequence shown here is derived from an EMBL/GenBank/DDBJ whole genome shotgun (WGS) entry which is preliminary data.</text>
</comment>
<evidence type="ECO:0000313" key="2">
    <source>
        <dbReference type="EMBL" id="CAK5278694.1"/>
    </source>
</evidence>